<dbReference type="AlphaFoldDB" id="A0A1I3T6J2"/>
<organism evidence="1 2">
    <name type="scientific">Thermoflavimicrobium dichotomicum</name>
    <dbReference type="NCBI Taxonomy" id="46223"/>
    <lineage>
        <taxon>Bacteria</taxon>
        <taxon>Bacillati</taxon>
        <taxon>Bacillota</taxon>
        <taxon>Bacilli</taxon>
        <taxon>Bacillales</taxon>
        <taxon>Thermoactinomycetaceae</taxon>
        <taxon>Thermoflavimicrobium</taxon>
    </lineage>
</organism>
<evidence type="ECO:0000313" key="1">
    <source>
        <dbReference type="EMBL" id="SFJ66193.1"/>
    </source>
</evidence>
<dbReference type="EMBL" id="FORR01000016">
    <property type="protein sequence ID" value="SFJ66193.1"/>
    <property type="molecule type" value="Genomic_DNA"/>
</dbReference>
<gene>
    <name evidence="1" type="ORF">SAMN05421852_11614</name>
</gene>
<keyword evidence="2" id="KW-1185">Reference proteome</keyword>
<dbReference type="Proteomes" id="UP000199545">
    <property type="component" value="Unassembled WGS sequence"/>
</dbReference>
<evidence type="ECO:0000313" key="2">
    <source>
        <dbReference type="Proteomes" id="UP000199545"/>
    </source>
</evidence>
<proteinExistence type="predicted"/>
<sequence length="226" mass="25818">MVYVGGLGSQSRRGFGSLEIEEWTPSAHCPAASWLSDLPLPQKANSPQDYVKKWNTAIRTISRWYPFLDLPPSEWGYTLLTKDSAVYVSETEFPDELSAWEYAYSLFKKGKKGDGQYAFGLPVVKGPVTIQPPKPGQVKENSSRQPAPYFAYKVASPIWLRIVQLQTGKYILQYSFLSAPYPRELDRYHRYEKKTEQKAIHLNAHQCWKEFQAILGKSSFLKGELT</sequence>
<dbReference type="STRING" id="46223.SAMN05421852_11614"/>
<reference evidence="1 2" key="1">
    <citation type="submission" date="2016-10" db="EMBL/GenBank/DDBJ databases">
        <authorList>
            <person name="de Groot N.N."/>
        </authorList>
    </citation>
    <scope>NUCLEOTIDE SEQUENCE [LARGE SCALE GENOMIC DNA]</scope>
    <source>
        <strain evidence="1 2">DSM 44778</strain>
    </source>
</reference>
<protein>
    <submittedName>
        <fullName evidence="1">Uncharacterized protein</fullName>
    </submittedName>
</protein>
<name>A0A1I3T6J2_9BACL</name>
<accession>A0A1I3T6J2</accession>